<gene>
    <name evidence="1" type="ORF">EVAR_80971_1</name>
</gene>
<sequence length="71" mass="7802">MVVKREDAVVQHRETNLLRERFTEQTPVQVTKYILSPVGGPTRVGTSGAKCARASSAGTLWTYSLAIEILI</sequence>
<proteinExistence type="predicted"/>
<reference evidence="1 2" key="1">
    <citation type="journal article" date="2019" name="Commun. Biol.">
        <title>The bagworm genome reveals a unique fibroin gene that provides high tensile strength.</title>
        <authorList>
            <person name="Kono N."/>
            <person name="Nakamura H."/>
            <person name="Ohtoshi R."/>
            <person name="Tomita M."/>
            <person name="Numata K."/>
            <person name="Arakawa K."/>
        </authorList>
    </citation>
    <scope>NUCLEOTIDE SEQUENCE [LARGE SCALE GENOMIC DNA]</scope>
</reference>
<protein>
    <submittedName>
        <fullName evidence="1">Uncharacterized protein</fullName>
    </submittedName>
</protein>
<dbReference type="EMBL" id="BGZK01000614">
    <property type="protein sequence ID" value="GBP53009.1"/>
    <property type="molecule type" value="Genomic_DNA"/>
</dbReference>
<comment type="caution">
    <text evidence="1">The sequence shown here is derived from an EMBL/GenBank/DDBJ whole genome shotgun (WGS) entry which is preliminary data.</text>
</comment>
<evidence type="ECO:0000313" key="2">
    <source>
        <dbReference type="Proteomes" id="UP000299102"/>
    </source>
</evidence>
<accession>A0A4C1WRR6</accession>
<keyword evidence="2" id="KW-1185">Reference proteome</keyword>
<organism evidence="1 2">
    <name type="scientific">Eumeta variegata</name>
    <name type="common">Bagworm moth</name>
    <name type="synonym">Eumeta japonica</name>
    <dbReference type="NCBI Taxonomy" id="151549"/>
    <lineage>
        <taxon>Eukaryota</taxon>
        <taxon>Metazoa</taxon>
        <taxon>Ecdysozoa</taxon>
        <taxon>Arthropoda</taxon>
        <taxon>Hexapoda</taxon>
        <taxon>Insecta</taxon>
        <taxon>Pterygota</taxon>
        <taxon>Neoptera</taxon>
        <taxon>Endopterygota</taxon>
        <taxon>Lepidoptera</taxon>
        <taxon>Glossata</taxon>
        <taxon>Ditrysia</taxon>
        <taxon>Tineoidea</taxon>
        <taxon>Psychidae</taxon>
        <taxon>Oiketicinae</taxon>
        <taxon>Eumeta</taxon>
    </lineage>
</organism>
<dbReference type="Proteomes" id="UP000299102">
    <property type="component" value="Unassembled WGS sequence"/>
</dbReference>
<name>A0A4C1WRR6_EUMVA</name>
<dbReference type="AlphaFoldDB" id="A0A4C1WRR6"/>
<evidence type="ECO:0000313" key="1">
    <source>
        <dbReference type="EMBL" id="GBP53009.1"/>
    </source>
</evidence>